<dbReference type="Proteomes" id="UP000796761">
    <property type="component" value="Unassembled WGS sequence"/>
</dbReference>
<feature type="region of interest" description="Disordered" evidence="1">
    <location>
        <begin position="501"/>
        <end position="558"/>
    </location>
</feature>
<feature type="region of interest" description="Disordered" evidence="1">
    <location>
        <begin position="610"/>
        <end position="632"/>
    </location>
</feature>
<organism evidence="2 4">
    <name type="scientific">Zosterops borbonicus</name>
    <dbReference type="NCBI Taxonomy" id="364589"/>
    <lineage>
        <taxon>Eukaryota</taxon>
        <taxon>Metazoa</taxon>
        <taxon>Chordata</taxon>
        <taxon>Craniata</taxon>
        <taxon>Vertebrata</taxon>
        <taxon>Euteleostomi</taxon>
        <taxon>Archelosauria</taxon>
        <taxon>Archosauria</taxon>
        <taxon>Dinosauria</taxon>
        <taxon>Saurischia</taxon>
        <taxon>Theropoda</taxon>
        <taxon>Coelurosauria</taxon>
        <taxon>Aves</taxon>
        <taxon>Neognathae</taxon>
        <taxon>Neoaves</taxon>
        <taxon>Telluraves</taxon>
        <taxon>Australaves</taxon>
        <taxon>Passeriformes</taxon>
        <taxon>Sylvioidea</taxon>
        <taxon>Zosteropidae</taxon>
        <taxon>Zosterops</taxon>
    </lineage>
</organism>
<evidence type="ECO:0000256" key="1">
    <source>
        <dbReference type="SAM" id="MobiDB-lite"/>
    </source>
</evidence>
<evidence type="ECO:0000313" key="3">
    <source>
        <dbReference type="EMBL" id="TRZ10135.1"/>
    </source>
</evidence>
<name>A0A8K1G215_9PASS</name>
<accession>A0A8K1G215</accession>
<feature type="region of interest" description="Disordered" evidence="1">
    <location>
        <begin position="177"/>
        <end position="201"/>
    </location>
</feature>
<feature type="compositionally biased region" description="Basic and acidic residues" evidence="1">
    <location>
        <begin position="545"/>
        <end position="558"/>
    </location>
</feature>
<proteinExistence type="predicted"/>
<keyword evidence="4" id="KW-1185">Reference proteome</keyword>
<dbReference type="AlphaFoldDB" id="A0A8K1G215"/>
<dbReference type="EMBL" id="SWJQ01000930">
    <property type="protein sequence ID" value="TRZ10134.1"/>
    <property type="molecule type" value="Genomic_DNA"/>
</dbReference>
<comment type="caution">
    <text evidence="2">The sequence shown here is derived from an EMBL/GenBank/DDBJ whole genome shotgun (WGS) entry which is preliminary data.</text>
</comment>
<feature type="region of interest" description="Disordered" evidence="1">
    <location>
        <begin position="259"/>
        <end position="337"/>
    </location>
</feature>
<gene>
    <name evidence="2" type="ORF">HGM15179_016975</name>
    <name evidence="3" type="ORF">HGM15179_016976</name>
</gene>
<feature type="compositionally biased region" description="Low complexity" evidence="1">
    <location>
        <begin position="272"/>
        <end position="291"/>
    </location>
</feature>
<dbReference type="EMBL" id="SWJQ01000930">
    <property type="protein sequence ID" value="TRZ10135.1"/>
    <property type="molecule type" value="Genomic_DNA"/>
</dbReference>
<dbReference type="OrthoDB" id="9218901at2759"/>
<feature type="region of interest" description="Disordered" evidence="1">
    <location>
        <begin position="1"/>
        <end position="31"/>
    </location>
</feature>
<evidence type="ECO:0000313" key="2">
    <source>
        <dbReference type="EMBL" id="TRZ10134.1"/>
    </source>
</evidence>
<feature type="region of interest" description="Disordered" evidence="1">
    <location>
        <begin position="357"/>
        <end position="397"/>
    </location>
</feature>
<protein>
    <submittedName>
        <fullName evidence="2">Uncharacterized protein</fullName>
    </submittedName>
</protein>
<sequence length="660" mass="71012">MPKRQKANAHGQSREGQPLLSRRPERPPQAAAEVTWVTITPLHGDQLIPRQDMEWILRELRGQEDSLEDGHSLPHIGTVTRPPRLSVSDLPPLHGPPLTVTPPCWLSPEMPRAASARVKLPPLPAAPAASGSSPRGTARSVGPVARCYPDLVPPSPWGTLAADRAQVTPSLRSSAERLWPGSGARQGHRLPPLQRAGGLPLRTGTRPAWNLLGHTGVEELSEVQEEHRGNSYGDPFRGLAPCLCEDTSIESTCTQEQSSVCQEADAEPQVMPSTPGLSEGSTGETGNSSELLSPGLVGEPHSGSDNLQSGDTFLKESEEMWEEEELPDTAAPAAGDVDRDLWSVSLVPLKKAEATASAMAGEPWDKGSSELFPAAEPEKSSGFSASSLPEGPCEDRGTHWLTEKITHDKLLLKETGDASKHLPHIEAEELEKLEEDILSSLDQESPLVPHNLCSWSKDYGGETKEYAQLVPPDLFAELWSLFNNRDVPSWETRVDELLAKWEEEELPDTDAAGEGHSEPKCSLCAPLQDEEAEPEASPLDSDPCDEGHSEPLLRAPPEEAKMLAHNLPADPTEEADAACVDAAHAQDSLEQENPCGTGTPAGASLVPAQPLACSVPSSPTDMAPVPQPPAPQRWRSVLKTARQALRGLFSFSCLRGQGEE</sequence>
<reference evidence="2" key="1">
    <citation type="submission" date="2019-04" db="EMBL/GenBank/DDBJ databases">
        <title>Genome assembly of Zosterops borbonicus 15179.</title>
        <authorList>
            <person name="Leroy T."/>
            <person name="Anselmetti Y."/>
            <person name="Tilak M.-K."/>
            <person name="Nabholz B."/>
        </authorList>
    </citation>
    <scope>NUCLEOTIDE SEQUENCE</scope>
    <source>
        <strain evidence="2">HGM_15179</strain>
        <tissue evidence="2">Muscle</tissue>
    </source>
</reference>
<evidence type="ECO:0000313" key="4">
    <source>
        <dbReference type="Proteomes" id="UP000796761"/>
    </source>
</evidence>